<dbReference type="Pfam" id="PF11578">
    <property type="entry name" value="DUF3237"/>
    <property type="match status" value="1"/>
</dbReference>
<dbReference type="InterPro" id="IPR020915">
    <property type="entry name" value="UPF0311"/>
</dbReference>
<evidence type="ECO:0000313" key="1">
    <source>
        <dbReference type="EMBL" id="TDD81347.1"/>
    </source>
</evidence>
<proteinExistence type="predicted"/>
<dbReference type="Gene3D" id="2.40.160.20">
    <property type="match status" value="1"/>
</dbReference>
<gene>
    <name evidence="1" type="ORF">E1293_18940</name>
</gene>
<dbReference type="PANTHER" id="PTHR37315:SF1">
    <property type="entry name" value="UPF0311 PROTEIN BLR7842"/>
    <property type="match status" value="1"/>
</dbReference>
<dbReference type="OrthoDB" id="3368702at2"/>
<organism evidence="1 2">
    <name type="scientific">Actinomadura darangshiensis</name>
    <dbReference type="NCBI Taxonomy" id="705336"/>
    <lineage>
        <taxon>Bacteria</taxon>
        <taxon>Bacillati</taxon>
        <taxon>Actinomycetota</taxon>
        <taxon>Actinomycetes</taxon>
        <taxon>Streptosporangiales</taxon>
        <taxon>Thermomonosporaceae</taxon>
        <taxon>Actinomadura</taxon>
    </lineage>
</organism>
<accession>A0A4V2YVF2</accession>
<reference evidence="1 2" key="1">
    <citation type="submission" date="2019-03" db="EMBL/GenBank/DDBJ databases">
        <title>Draft genome sequences of novel Actinobacteria.</title>
        <authorList>
            <person name="Sahin N."/>
            <person name="Ay H."/>
            <person name="Saygin H."/>
        </authorList>
    </citation>
    <scope>NUCLEOTIDE SEQUENCE [LARGE SCALE GENOMIC DNA]</scope>
    <source>
        <strain evidence="1 2">DSM 45941</strain>
    </source>
</reference>
<evidence type="ECO:0000313" key="2">
    <source>
        <dbReference type="Proteomes" id="UP000295578"/>
    </source>
</evidence>
<dbReference type="Proteomes" id="UP000295578">
    <property type="component" value="Unassembled WGS sequence"/>
</dbReference>
<dbReference type="AlphaFoldDB" id="A0A4V2YVF2"/>
<protein>
    <submittedName>
        <fullName evidence="1">DUF3237 domain-containing protein</fullName>
    </submittedName>
</protein>
<dbReference type="EMBL" id="SMKY01000079">
    <property type="protein sequence ID" value="TDD81347.1"/>
    <property type="molecule type" value="Genomic_DNA"/>
</dbReference>
<comment type="caution">
    <text evidence="1">The sequence shown here is derived from an EMBL/GenBank/DDBJ whole genome shotgun (WGS) entry which is preliminary data.</text>
</comment>
<name>A0A4V2YVF2_9ACTN</name>
<dbReference type="PANTHER" id="PTHR37315">
    <property type="entry name" value="UPF0311 PROTEIN BLR7842"/>
    <property type="match status" value="1"/>
</dbReference>
<keyword evidence="2" id="KW-1185">Reference proteome</keyword>
<sequence length="179" mass="19266">MASLSAGPEGVSLISSMQNAFLSFWMSSPHGRPGGDRVSIELDPLGTLTITIERQTKLPSTPQGGRLIGEAATCRWEGEHVRASQLGRSASDWVRVHADSTVSVDARILLRTDDGAVIAMTYRGKADRPPADGGVIFTAPTFETDDERYGWLNRIQAVGMGRRTGDTLVYELYALTAGA</sequence>